<dbReference type="InterPro" id="IPR000943">
    <property type="entry name" value="RNA_pol_sigma70"/>
</dbReference>
<evidence type="ECO:0000313" key="7">
    <source>
        <dbReference type="EMBL" id="QHI99155.1"/>
    </source>
</evidence>
<feature type="domain" description="RNA polymerase sigma-70 region 2" evidence="5">
    <location>
        <begin position="81"/>
        <end position="129"/>
    </location>
</feature>
<reference evidence="7 8" key="1">
    <citation type="submission" date="2020-01" db="EMBL/GenBank/DDBJ databases">
        <title>Genome sequencing of strain KACC 21265.</title>
        <authorList>
            <person name="Heo J."/>
            <person name="Kim S.-J."/>
            <person name="Kim J.-S."/>
            <person name="Hong S.-B."/>
            <person name="Kwon S.-W."/>
        </authorList>
    </citation>
    <scope>NUCLEOTIDE SEQUENCE [LARGE SCALE GENOMIC DNA]</scope>
    <source>
        <strain evidence="7 8">KACC 21265</strain>
    </source>
</reference>
<dbReference type="InterPro" id="IPR007630">
    <property type="entry name" value="RNA_pol_sigma70_r4"/>
</dbReference>
<dbReference type="Pfam" id="PF04542">
    <property type="entry name" value="Sigma70_r2"/>
    <property type="match status" value="1"/>
</dbReference>
<dbReference type="CDD" id="cd06171">
    <property type="entry name" value="Sigma70_r4"/>
    <property type="match status" value="1"/>
</dbReference>
<proteinExistence type="predicted"/>
<evidence type="ECO:0000256" key="3">
    <source>
        <dbReference type="ARBA" id="ARBA00023125"/>
    </source>
</evidence>
<dbReference type="InterPro" id="IPR007627">
    <property type="entry name" value="RNA_pol_sigma70_r2"/>
</dbReference>
<dbReference type="InterPro" id="IPR014284">
    <property type="entry name" value="RNA_pol_sigma-70_dom"/>
</dbReference>
<dbReference type="Proteomes" id="UP000464787">
    <property type="component" value="Chromosome"/>
</dbReference>
<dbReference type="GO" id="GO:0003677">
    <property type="term" value="F:DNA binding"/>
    <property type="evidence" value="ECO:0007669"/>
    <property type="project" value="UniProtKB-KW"/>
</dbReference>
<evidence type="ECO:0000313" key="8">
    <source>
        <dbReference type="Proteomes" id="UP000464787"/>
    </source>
</evidence>
<dbReference type="KEGG" id="xyk:GT347_14925"/>
<dbReference type="GO" id="GO:0016987">
    <property type="term" value="F:sigma factor activity"/>
    <property type="evidence" value="ECO:0007669"/>
    <property type="project" value="UniProtKB-KW"/>
</dbReference>
<dbReference type="RefSeq" id="WP_160552936.1">
    <property type="nucleotide sequence ID" value="NZ_CP047650.1"/>
</dbReference>
<keyword evidence="8" id="KW-1185">Reference proteome</keyword>
<evidence type="ECO:0000256" key="2">
    <source>
        <dbReference type="ARBA" id="ARBA00023082"/>
    </source>
</evidence>
<evidence type="ECO:0000259" key="5">
    <source>
        <dbReference type="Pfam" id="PF04542"/>
    </source>
</evidence>
<dbReference type="PRINTS" id="PR00046">
    <property type="entry name" value="SIGMA70FCT"/>
</dbReference>
<keyword evidence="1" id="KW-0805">Transcription regulation</keyword>
<dbReference type="GO" id="GO:0006352">
    <property type="term" value="P:DNA-templated transcription initiation"/>
    <property type="evidence" value="ECO:0007669"/>
    <property type="project" value="InterPro"/>
</dbReference>
<keyword evidence="4" id="KW-0804">Transcription</keyword>
<accession>A0A857J8Q2</accession>
<protein>
    <submittedName>
        <fullName evidence="7">Sigma-70 family RNA polymerase sigma factor</fullName>
    </submittedName>
</protein>
<dbReference type="InterPro" id="IPR013324">
    <property type="entry name" value="RNA_pol_sigma_r3/r4-like"/>
</dbReference>
<dbReference type="InterPro" id="IPR013325">
    <property type="entry name" value="RNA_pol_sigma_r2"/>
</dbReference>
<keyword evidence="3" id="KW-0238">DNA-binding</keyword>
<organism evidence="7 8">
    <name type="scientific">Xylophilus rhododendri</name>
    <dbReference type="NCBI Taxonomy" id="2697032"/>
    <lineage>
        <taxon>Bacteria</taxon>
        <taxon>Pseudomonadati</taxon>
        <taxon>Pseudomonadota</taxon>
        <taxon>Betaproteobacteria</taxon>
        <taxon>Burkholderiales</taxon>
        <taxon>Xylophilus</taxon>
    </lineage>
</organism>
<dbReference type="PANTHER" id="PTHR30385">
    <property type="entry name" value="SIGMA FACTOR F FLAGELLAR"/>
    <property type="match status" value="1"/>
</dbReference>
<evidence type="ECO:0000256" key="4">
    <source>
        <dbReference type="ARBA" id="ARBA00023163"/>
    </source>
</evidence>
<dbReference type="Gene3D" id="1.20.120.1810">
    <property type="match status" value="1"/>
</dbReference>
<dbReference type="Pfam" id="PF04545">
    <property type="entry name" value="Sigma70_r4"/>
    <property type="match status" value="1"/>
</dbReference>
<dbReference type="EMBL" id="CP047650">
    <property type="protein sequence ID" value="QHI99155.1"/>
    <property type="molecule type" value="Genomic_DNA"/>
</dbReference>
<dbReference type="Gene3D" id="1.20.140.160">
    <property type="match status" value="1"/>
</dbReference>
<keyword evidence="2" id="KW-0731">Sigma factor</keyword>
<sequence>MVSALVTAPYGAPELGPAAARQSLSSAEETAAQQRQLQRDIEAGLWRRHIEQQDAEARERIIMLHLPYARVIATGLFCRHGYHGIEFAEYLQLATLGLIEAVDRYDPTRGAQFRTYAHRRMQGTIHDGLEHISEQQEQLALKRRLVAERIAAAKAALPAGKLHDGPALMEDMAEVAVGLMLGFMLDGTGMYQDDTAGIPDGGYRALCFKQERQRVLDLLGQLTQREQSVIRLHYLQGLPFESIARSLALTKGRISQLHEQALRKLRLLLGA</sequence>
<name>A0A857J8Q2_9BURK</name>
<dbReference type="SUPFAM" id="SSF88946">
    <property type="entry name" value="Sigma2 domain of RNA polymerase sigma factors"/>
    <property type="match status" value="1"/>
</dbReference>
<dbReference type="SUPFAM" id="SSF88659">
    <property type="entry name" value="Sigma3 and sigma4 domains of RNA polymerase sigma factors"/>
    <property type="match status" value="1"/>
</dbReference>
<dbReference type="NCBIfam" id="TIGR02937">
    <property type="entry name" value="sigma70-ECF"/>
    <property type="match status" value="1"/>
</dbReference>
<feature type="domain" description="RNA polymerase sigma-70 region 4" evidence="6">
    <location>
        <begin position="218"/>
        <end position="266"/>
    </location>
</feature>
<dbReference type="AlphaFoldDB" id="A0A857J8Q2"/>
<evidence type="ECO:0000256" key="1">
    <source>
        <dbReference type="ARBA" id="ARBA00023015"/>
    </source>
</evidence>
<gene>
    <name evidence="7" type="ORF">GT347_14925</name>
</gene>
<evidence type="ECO:0000259" key="6">
    <source>
        <dbReference type="Pfam" id="PF04545"/>
    </source>
</evidence>